<accession>A0A225DN21</accession>
<evidence type="ECO:0000313" key="2">
    <source>
        <dbReference type="EMBL" id="OWK39988.1"/>
    </source>
</evidence>
<sequence>MIVFPRERARSVRALARKCVAGRPRGPAPPVVFESRAGTLSVWVHTADAVLTHTAPTAGGDGVLVVPMDVLTAVEGTGDEAVELVVGEGLRGEARWSARGVSHTHPFDRIEPGKPHRPPPPPDDWHPVPPAFLTALHECGRTAGREAGRFALTRVQVAGSAGRVAGTDGRTALIWDGFALPFDEDLLVPAVPVFGDQTLAAGPAVRVGRTADHLVVEVGPWRVFLTADATGRYPDVAGAVPKHAPTVVTLDSADAAALLAAWPRLPGADVACHPVTLAVDGGVVVRGRDEATGAVETVRLARPAVTGPTARIAVDRQVLARALALGCTTVRVADGRPVVFAGGGRTVVTMALDPDPAAEVEPATTGIAAADLVRIPEPVPERRIAVRPASNGHAAPDPPPTDPVDPVVVAEDLRAALADAAAKAGRLVAALKSRRKEQKALTQVWSSLKALHLGPGGSP</sequence>
<dbReference type="RefSeq" id="WP_088256794.1">
    <property type="nucleotide sequence ID" value="NZ_NIDE01000009.1"/>
</dbReference>
<dbReference type="AlphaFoldDB" id="A0A225DN21"/>
<protein>
    <recommendedName>
        <fullName evidence="4">DNA polymerase III beta subunit</fullName>
    </recommendedName>
</protein>
<gene>
    <name evidence="2" type="ORF">FRUB_05878</name>
</gene>
<name>A0A225DN21_9BACT</name>
<dbReference type="OrthoDB" id="215904at2"/>
<dbReference type="Proteomes" id="UP000214646">
    <property type="component" value="Unassembled WGS sequence"/>
</dbReference>
<evidence type="ECO:0008006" key="4">
    <source>
        <dbReference type="Google" id="ProtNLM"/>
    </source>
</evidence>
<organism evidence="2 3">
    <name type="scientific">Fimbriiglobus ruber</name>
    <dbReference type="NCBI Taxonomy" id="1908690"/>
    <lineage>
        <taxon>Bacteria</taxon>
        <taxon>Pseudomonadati</taxon>
        <taxon>Planctomycetota</taxon>
        <taxon>Planctomycetia</taxon>
        <taxon>Gemmatales</taxon>
        <taxon>Gemmataceae</taxon>
        <taxon>Fimbriiglobus</taxon>
    </lineage>
</organism>
<evidence type="ECO:0000313" key="3">
    <source>
        <dbReference type="Proteomes" id="UP000214646"/>
    </source>
</evidence>
<comment type="caution">
    <text evidence="2">The sequence shown here is derived from an EMBL/GenBank/DDBJ whole genome shotgun (WGS) entry which is preliminary data.</text>
</comment>
<reference evidence="3" key="1">
    <citation type="submission" date="2017-06" db="EMBL/GenBank/DDBJ databases">
        <title>Genome analysis of Fimbriiglobus ruber SP5, the first member of the order Planctomycetales with confirmed chitinolytic capability.</title>
        <authorList>
            <person name="Ravin N.V."/>
            <person name="Rakitin A.L."/>
            <person name="Ivanova A.A."/>
            <person name="Beletsky A.V."/>
            <person name="Kulichevskaya I.S."/>
            <person name="Mardanov A.V."/>
            <person name="Dedysh S.N."/>
        </authorList>
    </citation>
    <scope>NUCLEOTIDE SEQUENCE [LARGE SCALE GENOMIC DNA]</scope>
    <source>
        <strain evidence="3">SP5</strain>
    </source>
</reference>
<feature type="compositionally biased region" description="Basic and acidic residues" evidence="1">
    <location>
        <begin position="105"/>
        <end position="114"/>
    </location>
</feature>
<keyword evidence="3" id="KW-1185">Reference proteome</keyword>
<feature type="region of interest" description="Disordered" evidence="1">
    <location>
        <begin position="97"/>
        <end position="122"/>
    </location>
</feature>
<dbReference type="EMBL" id="NIDE01000009">
    <property type="protein sequence ID" value="OWK39988.1"/>
    <property type="molecule type" value="Genomic_DNA"/>
</dbReference>
<proteinExistence type="predicted"/>
<evidence type="ECO:0000256" key="1">
    <source>
        <dbReference type="SAM" id="MobiDB-lite"/>
    </source>
</evidence>